<accession>A0AAD9RDM5</accession>
<sequence length="270" mass="30397">MPNFVECLLNIEEDCGAVFFVSIALEMALNTLLSILKGHPVRIFIVKERECFFVDNPTVNITGVWSDERSRLDSICVYVFAIPLVTKKSNTSGSKSTKNIGWSWRVCQFRLLTTLRTGCPSFSFASLISAGGVDWWRDLITTLYARSCFSRDVGFPRFLDIFLVVREHLRESFLPPNNTKLCSVVWVPMFMIGAVQCRLSAHVIACFSQWIMRVVLSAALIWRRVAVRAVSCVLGLRSAMSFCGSGATPFIWSTYLAMLLMKRKRGPGIP</sequence>
<dbReference type="Proteomes" id="UP001258017">
    <property type="component" value="Unassembled WGS sequence"/>
</dbReference>
<keyword evidence="1" id="KW-0812">Transmembrane</keyword>
<organism evidence="2 3">
    <name type="scientific">Odynerus spinipes</name>
    <dbReference type="NCBI Taxonomy" id="1348599"/>
    <lineage>
        <taxon>Eukaryota</taxon>
        <taxon>Metazoa</taxon>
        <taxon>Ecdysozoa</taxon>
        <taxon>Arthropoda</taxon>
        <taxon>Hexapoda</taxon>
        <taxon>Insecta</taxon>
        <taxon>Pterygota</taxon>
        <taxon>Neoptera</taxon>
        <taxon>Endopterygota</taxon>
        <taxon>Hymenoptera</taxon>
        <taxon>Apocrita</taxon>
        <taxon>Aculeata</taxon>
        <taxon>Vespoidea</taxon>
        <taxon>Vespidae</taxon>
        <taxon>Eumeninae</taxon>
        <taxon>Odynerus</taxon>
    </lineage>
</organism>
<dbReference type="EMBL" id="JAIFRP010001096">
    <property type="protein sequence ID" value="KAK2577814.1"/>
    <property type="molecule type" value="Genomic_DNA"/>
</dbReference>
<keyword evidence="3" id="KW-1185">Reference proteome</keyword>
<keyword evidence="1" id="KW-0472">Membrane</keyword>
<gene>
    <name evidence="2" type="ORF">KPH14_012696</name>
</gene>
<dbReference type="AlphaFoldDB" id="A0AAD9RDM5"/>
<protein>
    <submittedName>
        <fullName evidence="2">Uncharacterized protein</fullName>
    </submittedName>
</protein>
<evidence type="ECO:0000256" key="1">
    <source>
        <dbReference type="SAM" id="Phobius"/>
    </source>
</evidence>
<evidence type="ECO:0000313" key="2">
    <source>
        <dbReference type="EMBL" id="KAK2577814.1"/>
    </source>
</evidence>
<reference evidence="2" key="1">
    <citation type="submission" date="2021-08" db="EMBL/GenBank/DDBJ databases">
        <authorList>
            <person name="Misof B."/>
            <person name="Oliver O."/>
            <person name="Podsiadlowski L."/>
            <person name="Donath A."/>
            <person name="Peters R."/>
            <person name="Mayer C."/>
            <person name="Rust J."/>
            <person name="Gunkel S."/>
            <person name="Lesny P."/>
            <person name="Martin S."/>
            <person name="Oeyen J.P."/>
            <person name="Petersen M."/>
            <person name="Panagiotis P."/>
            <person name="Wilbrandt J."/>
            <person name="Tanja T."/>
        </authorList>
    </citation>
    <scope>NUCLEOTIDE SEQUENCE</scope>
    <source>
        <strain evidence="2">GBR_01_08_01A</strain>
        <tissue evidence="2">Thorax + abdomen</tissue>
    </source>
</reference>
<feature type="transmembrane region" description="Helical" evidence="1">
    <location>
        <begin position="199"/>
        <end position="222"/>
    </location>
</feature>
<feature type="transmembrane region" description="Helical" evidence="1">
    <location>
        <begin position="234"/>
        <end position="260"/>
    </location>
</feature>
<reference evidence="2" key="2">
    <citation type="journal article" date="2023" name="Commun. Biol.">
        <title>Intrasexual cuticular hydrocarbon dimorphism in a wasp sheds light on hydrocarbon biosynthesis genes in Hymenoptera.</title>
        <authorList>
            <person name="Moris V.C."/>
            <person name="Podsiadlowski L."/>
            <person name="Martin S."/>
            <person name="Oeyen J.P."/>
            <person name="Donath A."/>
            <person name="Petersen M."/>
            <person name="Wilbrandt J."/>
            <person name="Misof B."/>
            <person name="Liedtke D."/>
            <person name="Thamm M."/>
            <person name="Scheiner R."/>
            <person name="Schmitt T."/>
            <person name="Niehuis O."/>
        </authorList>
    </citation>
    <scope>NUCLEOTIDE SEQUENCE</scope>
    <source>
        <strain evidence="2">GBR_01_08_01A</strain>
    </source>
</reference>
<proteinExistence type="predicted"/>
<keyword evidence="1" id="KW-1133">Transmembrane helix</keyword>
<comment type="caution">
    <text evidence="2">The sequence shown here is derived from an EMBL/GenBank/DDBJ whole genome shotgun (WGS) entry which is preliminary data.</text>
</comment>
<name>A0AAD9RDM5_9HYME</name>
<evidence type="ECO:0000313" key="3">
    <source>
        <dbReference type="Proteomes" id="UP001258017"/>
    </source>
</evidence>